<feature type="region of interest" description="Disordered" evidence="1">
    <location>
        <begin position="21"/>
        <end position="59"/>
    </location>
</feature>
<dbReference type="Ensembl" id="ENSXCOT00000024151.1">
    <property type="protein sequence ID" value="ENSXCOP00000023867.1"/>
    <property type="gene ID" value="ENSXCOG00000017830.1"/>
</dbReference>
<dbReference type="Proteomes" id="UP000261380">
    <property type="component" value="Unplaced"/>
</dbReference>
<protein>
    <submittedName>
        <fullName evidence="2">Uncharacterized protein</fullName>
    </submittedName>
</protein>
<reference evidence="2" key="2">
    <citation type="submission" date="2025-09" db="UniProtKB">
        <authorList>
            <consortium name="Ensembl"/>
        </authorList>
    </citation>
    <scope>IDENTIFICATION</scope>
</reference>
<evidence type="ECO:0000313" key="2">
    <source>
        <dbReference type="Ensembl" id="ENSXCOP00000023867.1"/>
    </source>
</evidence>
<feature type="compositionally biased region" description="Basic and acidic residues" evidence="1">
    <location>
        <begin position="39"/>
        <end position="55"/>
    </location>
</feature>
<name>A0A3B5MJC5_9TELE</name>
<keyword evidence="3" id="KW-1185">Reference proteome</keyword>
<reference evidence="2" key="1">
    <citation type="submission" date="2025-08" db="UniProtKB">
        <authorList>
            <consortium name="Ensembl"/>
        </authorList>
    </citation>
    <scope>IDENTIFICATION</scope>
</reference>
<organism evidence="2 3">
    <name type="scientific">Xiphophorus couchianus</name>
    <name type="common">Monterrey platyfish</name>
    <dbReference type="NCBI Taxonomy" id="32473"/>
    <lineage>
        <taxon>Eukaryota</taxon>
        <taxon>Metazoa</taxon>
        <taxon>Chordata</taxon>
        <taxon>Craniata</taxon>
        <taxon>Vertebrata</taxon>
        <taxon>Euteleostomi</taxon>
        <taxon>Actinopterygii</taxon>
        <taxon>Neopterygii</taxon>
        <taxon>Teleostei</taxon>
        <taxon>Neoteleostei</taxon>
        <taxon>Acanthomorphata</taxon>
        <taxon>Ovalentaria</taxon>
        <taxon>Atherinomorphae</taxon>
        <taxon>Cyprinodontiformes</taxon>
        <taxon>Poeciliidae</taxon>
        <taxon>Poeciliinae</taxon>
        <taxon>Xiphophorus</taxon>
    </lineage>
</organism>
<proteinExistence type="predicted"/>
<accession>A0A3B5MJC5</accession>
<sequence length="105" mass="11617">MTKSPSESEFKYIINPIKPSRFWIRGDPPPQRSAQGCERATRKRETGSWRRDGGRHAGRNAADGMVIVSLKDISSSFPLMIHRNFRDTAEMDVAVGDAAGTQTGP</sequence>
<evidence type="ECO:0000256" key="1">
    <source>
        <dbReference type="SAM" id="MobiDB-lite"/>
    </source>
</evidence>
<evidence type="ECO:0000313" key="3">
    <source>
        <dbReference type="Proteomes" id="UP000261380"/>
    </source>
</evidence>
<dbReference type="AlphaFoldDB" id="A0A3B5MJC5"/>